<dbReference type="Gene3D" id="3.30.200.20">
    <property type="entry name" value="Phosphorylase Kinase, domain 1"/>
    <property type="match status" value="1"/>
</dbReference>
<name>A0A423VT41_9PEZI</name>
<feature type="domain" description="Protein kinase" evidence="2">
    <location>
        <begin position="359"/>
        <end position="695"/>
    </location>
</feature>
<dbReference type="OrthoDB" id="4062651at2759"/>
<sequence length="760" mass="87174">MAQEVMLQDHDHVINIAGHSLLGPISMRLTQDHKAHDVASIASSCSSTSSTPTTSSFRSVRFSSPPDINFPSWEEGDPVRAPKLDELESTSTNPDSYLQSNHHGIYDAINRAARTGHGVPHVKRTPDTSYEPSENSNVTDLGASQREVAYAKADQECTPAQALSPHGSARVSLQDRLLGMLQSIPGHEEKKGFFPEQQLLKTITEEYVKKEIQMCPRLAQNPFATESIAREICGTTPGDGKPGLRFKKIFTILVLCEKLEAILFFLEERVSDFDLPLHKITPAGGPSKVFNLVRKHSQNVLDCFLGWSSAALWRFEEWQWTTLAPFFHNGQRKNVKHFILPDQVPLPFNTDSRFGSAESVYDRLEFEGGFSNVFKVSIHPEHHDFYKPGTHRRDFAVKCLTSRDRDEFKREADTLRKFSGNSHRHLVSLQGTYEQFGRFYLLFPWAEAHLRDYWKTHLEPTSDDASIIWMAEQCSGIADGLTKIHRHITTFQQLRTGTGCIDPGSHRISRVDTQEHNERHFRQQLFGRHGDIKPENILWFRDSSNKHDRGVLKISDFGLTEFTNRRSQCYKKNNQVAHSLTYRPPECDLEEADIGPSYDIWTLGCLYLELITWQLGGWHMLQSFQDKRRLQDPMHHNMPTDTFFEIFILDLHAHRACTEYFHEFLDLIAEEMLIVKSPNPEEGGRVSIARAHAKLDKMLKKCRVDTVYASKPAPWPRRKGDYQDEAVEIDVIKRVAEILQWRQLRIHTGRTLTRDQSPQR</sequence>
<evidence type="ECO:0000259" key="2">
    <source>
        <dbReference type="PROSITE" id="PS50011"/>
    </source>
</evidence>
<dbReference type="SMART" id="SM00220">
    <property type="entry name" value="S_TKc"/>
    <property type="match status" value="1"/>
</dbReference>
<dbReference type="EMBL" id="LKEB01000077">
    <property type="protein sequence ID" value="ROV94109.1"/>
    <property type="molecule type" value="Genomic_DNA"/>
</dbReference>
<dbReference type="PANTHER" id="PTHR24359:SF37">
    <property type="entry name" value="PROTEIN KINASE DOMAIN-CONTAINING PROTEIN"/>
    <property type="match status" value="1"/>
</dbReference>
<dbReference type="GO" id="GO:0004674">
    <property type="term" value="F:protein serine/threonine kinase activity"/>
    <property type="evidence" value="ECO:0007669"/>
    <property type="project" value="TreeGrafter"/>
</dbReference>
<feature type="region of interest" description="Disordered" evidence="1">
    <location>
        <begin position="115"/>
        <end position="141"/>
    </location>
</feature>
<dbReference type="InterPro" id="IPR000719">
    <property type="entry name" value="Prot_kinase_dom"/>
</dbReference>
<dbReference type="PANTHER" id="PTHR24359">
    <property type="entry name" value="SERINE/THREONINE-PROTEIN KINASE SBK1"/>
    <property type="match status" value="1"/>
</dbReference>
<protein>
    <recommendedName>
        <fullName evidence="2">Protein kinase domain-containing protein</fullName>
    </recommendedName>
</protein>
<evidence type="ECO:0000313" key="3">
    <source>
        <dbReference type="EMBL" id="ROV94109.1"/>
    </source>
</evidence>
<dbReference type="CDD" id="cd00180">
    <property type="entry name" value="PKc"/>
    <property type="match status" value="1"/>
</dbReference>
<keyword evidence="4" id="KW-1185">Reference proteome</keyword>
<dbReference type="AlphaFoldDB" id="A0A423VT41"/>
<accession>A0A423VT41</accession>
<reference evidence="3 4" key="1">
    <citation type="submission" date="2015-09" db="EMBL/GenBank/DDBJ databases">
        <title>Host preference determinants of Valsa canker pathogens revealed by comparative genomics.</title>
        <authorList>
            <person name="Yin Z."/>
            <person name="Huang L."/>
        </authorList>
    </citation>
    <scope>NUCLEOTIDE SEQUENCE [LARGE SCALE GENOMIC DNA]</scope>
    <source>
        <strain evidence="3 4">SXYLt</strain>
    </source>
</reference>
<evidence type="ECO:0000313" key="4">
    <source>
        <dbReference type="Proteomes" id="UP000285146"/>
    </source>
</evidence>
<evidence type="ECO:0000256" key="1">
    <source>
        <dbReference type="SAM" id="MobiDB-lite"/>
    </source>
</evidence>
<gene>
    <name evidence="3" type="ORF">VPNG_09347</name>
</gene>
<dbReference type="InParanoid" id="A0A423VT41"/>
<dbReference type="Proteomes" id="UP000285146">
    <property type="component" value="Unassembled WGS sequence"/>
</dbReference>
<dbReference type="Gene3D" id="1.10.510.10">
    <property type="entry name" value="Transferase(Phosphotransferase) domain 1"/>
    <property type="match status" value="1"/>
</dbReference>
<dbReference type="GO" id="GO:0005524">
    <property type="term" value="F:ATP binding"/>
    <property type="evidence" value="ECO:0007669"/>
    <property type="project" value="InterPro"/>
</dbReference>
<dbReference type="PROSITE" id="PS50011">
    <property type="entry name" value="PROTEIN_KINASE_DOM"/>
    <property type="match status" value="1"/>
</dbReference>
<dbReference type="InterPro" id="IPR011009">
    <property type="entry name" value="Kinase-like_dom_sf"/>
</dbReference>
<organism evidence="3 4">
    <name type="scientific">Cytospora leucostoma</name>
    <dbReference type="NCBI Taxonomy" id="1230097"/>
    <lineage>
        <taxon>Eukaryota</taxon>
        <taxon>Fungi</taxon>
        <taxon>Dikarya</taxon>
        <taxon>Ascomycota</taxon>
        <taxon>Pezizomycotina</taxon>
        <taxon>Sordariomycetes</taxon>
        <taxon>Sordariomycetidae</taxon>
        <taxon>Diaporthales</taxon>
        <taxon>Cytosporaceae</taxon>
        <taxon>Cytospora</taxon>
    </lineage>
</organism>
<dbReference type="SUPFAM" id="SSF56112">
    <property type="entry name" value="Protein kinase-like (PK-like)"/>
    <property type="match status" value="1"/>
</dbReference>
<proteinExistence type="predicted"/>
<feature type="region of interest" description="Disordered" evidence="1">
    <location>
        <begin position="43"/>
        <end position="79"/>
    </location>
</feature>
<feature type="compositionally biased region" description="Polar residues" evidence="1">
    <location>
        <begin position="127"/>
        <end position="139"/>
    </location>
</feature>
<dbReference type="STRING" id="1230097.A0A423VT41"/>
<feature type="compositionally biased region" description="Low complexity" evidence="1">
    <location>
        <begin position="43"/>
        <end position="65"/>
    </location>
</feature>
<comment type="caution">
    <text evidence="3">The sequence shown here is derived from an EMBL/GenBank/DDBJ whole genome shotgun (WGS) entry which is preliminary data.</text>
</comment>
<dbReference type="Pfam" id="PF00069">
    <property type="entry name" value="Pkinase"/>
    <property type="match status" value="1"/>
</dbReference>